<keyword evidence="10" id="KW-1185">Reference proteome</keyword>
<keyword evidence="5 8" id="KW-1133">Transmembrane helix</keyword>
<keyword evidence="4 8" id="KW-0812">Transmembrane</keyword>
<evidence type="ECO:0000256" key="3">
    <source>
        <dbReference type="ARBA" id="ARBA00022448"/>
    </source>
</evidence>
<feature type="transmembrane region" description="Helical" evidence="8">
    <location>
        <begin position="317"/>
        <end position="336"/>
    </location>
</feature>
<feature type="transmembrane region" description="Helical" evidence="8">
    <location>
        <begin position="514"/>
        <end position="536"/>
    </location>
</feature>
<comment type="subcellular location">
    <subcellularLocation>
        <location evidence="1">Membrane</location>
        <topology evidence="1">Multi-pass membrane protein</topology>
    </subcellularLocation>
</comment>
<feature type="transmembrane region" description="Helical" evidence="8">
    <location>
        <begin position="438"/>
        <end position="455"/>
    </location>
</feature>
<feature type="region of interest" description="Disordered" evidence="7">
    <location>
        <begin position="666"/>
        <end position="689"/>
    </location>
</feature>
<evidence type="ECO:0000256" key="6">
    <source>
        <dbReference type="ARBA" id="ARBA00023136"/>
    </source>
</evidence>
<proteinExistence type="inferred from homology"/>
<feature type="transmembrane region" description="Helical" evidence="8">
    <location>
        <begin position="258"/>
        <end position="276"/>
    </location>
</feature>
<dbReference type="RefSeq" id="XP_062719734.1">
    <property type="nucleotide sequence ID" value="XM_062869479.1"/>
</dbReference>
<protein>
    <submittedName>
        <fullName evidence="9">MFS peptide transporter-like protein Ptr2</fullName>
    </submittedName>
</protein>
<keyword evidence="6 8" id="KW-0472">Membrane</keyword>
<feature type="transmembrane region" description="Helical" evidence="8">
    <location>
        <begin position="592"/>
        <end position="615"/>
    </location>
</feature>
<reference evidence="9" key="1">
    <citation type="journal article" date="2023" name="Mol. Phylogenet. Evol.">
        <title>Genome-scale phylogeny and comparative genomics of the fungal order Sordariales.</title>
        <authorList>
            <person name="Hensen N."/>
            <person name="Bonometti L."/>
            <person name="Westerberg I."/>
            <person name="Brannstrom I.O."/>
            <person name="Guillou S."/>
            <person name="Cros-Aarteil S."/>
            <person name="Calhoun S."/>
            <person name="Haridas S."/>
            <person name="Kuo A."/>
            <person name="Mondo S."/>
            <person name="Pangilinan J."/>
            <person name="Riley R."/>
            <person name="LaButti K."/>
            <person name="Andreopoulos B."/>
            <person name="Lipzen A."/>
            <person name="Chen C."/>
            <person name="Yan M."/>
            <person name="Daum C."/>
            <person name="Ng V."/>
            <person name="Clum A."/>
            <person name="Steindorff A."/>
            <person name="Ohm R.A."/>
            <person name="Martin F."/>
            <person name="Silar P."/>
            <person name="Natvig D.O."/>
            <person name="Lalanne C."/>
            <person name="Gautier V."/>
            <person name="Ament-Velasquez S.L."/>
            <person name="Kruys A."/>
            <person name="Hutchinson M.I."/>
            <person name="Powell A.J."/>
            <person name="Barry K."/>
            <person name="Miller A.N."/>
            <person name="Grigoriev I.V."/>
            <person name="Debuchy R."/>
            <person name="Gladieux P."/>
            <person name="Hiltunen Thoren M."/>
            <person name="Johannesson H."/>
        </authorList>
    </citation>
    <scope>NUCLEOTIDE SEQUENCE</scope>
    <source>
        <strain evidence="9">CBS 333.67</strain>
    </source>
</reference>
<dbReference type="InterPro" id="IPR018456">
    <property type="entry name" value="PTR2_symporter_CS"/>
</dbReference>
<feature type="region of interest" description="Disordered" evidence="7">
    <location>
        <begin position="67"/>
        <end position="92"/>
    </location>
</feature>
<gene>
    <name evidence="9" type="ORF">B0T15DRAFT_535080</name>
</gene>
<dbReference type="GO" id="GO:0071916">
    <property type="term" value="F:dipeptide transmembrane transporter activity"/>
    <property type="evidence" value="ECO:0007669"/>
    <property type="project" value="UniProtKB-ARBA"/>
</dbReference>
<accession>A0AAJ0GPW6</accession>
<feature type="transmembrane region" description="Helical" evidence="8">
    <location>
        <begin position="556"/>
        <end position="580"/>
    </location>
</feature>
<dbReference type="FunFam" id="1.20.1250.20:FF:000085">
    <property type="entry name" value="MFS peptide transporter Ptr2"/>
    <property type="match status" value="1"/>
</dbReference>
<dbReference type="InterPro" id="IPR000109">
    <property type="entry name" value="POT_fam"/>
</dbReference>
<dbReference type="GeneID" id="87888308"/>
<reference evidence="9" key="2">
    <citation type="submission" date="2023-06" db="EMBL/GenBank/DDBJ databases">
        <authorList>
            <consortium name="Lawrence Berkeley National Laboratory"/>
            <person name="Mondo S.J."/>
            <person name="Hensen N."/>
            <person name="Bonometti L."/>
            <person name="Westerberg I."/>
            <person name="Brannstrom I.O."/>
            <person name="Guillou S."/>
            <person name="Cros-Aarteil S."/>
            <person name="Calhoun S."/>
            <person name="Haridas S."/>
            <person name="Kuo A."/>
            <person name="Pangilinan J."/>
            <person name="Riley R."/>
            <person name="Labutti K."/>
            <person name="Andreopoulos B."/>
            <person name="Lipzen A."/>
            <person name="Chen C."/>
            <person name="Yanf M."/>
            <person name="Daum C."/>
            <person name="Ng V."/>
            <person name="Clum A."/>
            <person name="Steindorff A."/>
            <person name="Ohm R."/>
            <person name="Martin F."/>
            <person name="Silar P."/>
            <person name="Natvig D."/>
            <person name="Lalanne C."/>
            <person name="Gautier V."/>
            <person name="Ament-Velasquez S.L."/>
            <person name="Kruys A."/>
            <person name="Hutchinson M.I."/>
            <person name="Powell A.J."/>
            <person name="Barry K."/>
            <person name="Miller A.N."/>
            <person name="Grigoriev I.V."/>
            <person name="Debuchy R."/>
            <person name="Gladieux P."/>
            <person name="Thoren M.H."/>
            <person name="Johannesson H."/>
        </authorList>
    </citation>
    <scope>NUCLEOTIDE SEQUENCE</scope>
    <source>
        <strain evidence="9">CBS 333.67</strain>
    </source>
</reference>
<feature type="region of interest" description="Disordered" evidence="7">
    <location>
        <begin position="16"/>
        <end position="47"/>
    </location>
</feature>
<sequence length="689" mass="76632">MSPRWSWMVPYIASPQIPARAPDRLPSPRQPSSVPCRSFPHPPAVKSSVAPIMPVTEESVIQATTFGRASVDGSGDPERKHPDAHATSPPDYLLSEGKAALQESDLASDRDDFPTEEQMRTLRRVPQKIPWKIFTIGFVELCERMSYYGTVVVYSNFINKGRFDADGNPTATSTGAALNPWSDEAQPGALGLGKQIAFSLTTFNSFWVYVCPLFGAWIADKYLGRYKTIFYSVIVAELGHMVLVVSSAPSVLDKPHTSLGVFIFGLLLTGFGTGTFKPNISPLIMEQLPDDPLRVEERNGELVIVDPAITATRVYNWFYWFINWGALSGQLGMVFAERYVGFYLAFLIPLIFFALSIPVLILCKKHYKLTPPAGSVLGPAFKLLCKALGHGLSANPITTIKNWKKGEGWEKIKPSALGANKPSWYNFDDAWVDEVRRGFGACGVFMWVPIYWLAYRQMDNNLTAMCATMALHGTPNDLLQNMDPITLIVLVPIFDLFIYPFLRKHKINFTPIKKIAAGFLFGALAMLWATVLQYYVYKTSGYYDTQDPDYKSPINVWAVTGVYVLIAISEIFASVTTLEYAYTKAPKNMRSLVMSVQCFTTAFSAALSQAFTPLAADPHLVWNYGSVTIISAVVGILFYIAYYKTDQQEDALNILPTGQFGTPIQGEDVERRLSTPNERPASTVDEKKI</sequence>
<organism evidence="9 10">
    <name type="scientific">Chaetomium strumarium</name>
    <dbReference type="NCBI Taxonomy" id="1170767"/>
    <lineage>
        <taxon>Eukaryota</taxon>
        <taxon>Fungi</taxon>
        <taxon>Dikarya</taxon>
        <taxon>Ascomycota</taxon>
        <taxon>Pezizomycotina</taxon>
        <taxon>Sordariomycetes</taxon>
        <taxon>Sordariomycetidae</taxon>
        <taxon>Sordariales</taxon>
        <taxon>Chaetomiaceae</taxon>
        <taxon>Chaetomium</taxon>
    </lineage>
</organism>
<evidence type="ECO:0000256" key="2">
    <source>
        <dbReference type="ARBA" id="ARBA00005982"/>
    </source>
</evidence>
<dbReference type="PROSITE" id="PS01022">
    <property type="entry name" value="PTR2_1"/>
    <property type="match status" value="1"/>
</dbReference>
<evidence type="ECO:0000256" key="1">
    <source>
        <dbReference type="ARBA" id="ARBA00004141"/>
    </source>
</evidence>
<dbReference type="InterPro" id="IPR036259">
    <property type="entry name" value="MFS_trans_sf"/>
</dbReference>
<feature type="transmembrane region" description="Helical" evidence="8">
    <location>
        <begin position="485"/>
        <end position="502"/>
    </location>
</feature>
<feature type="transmembrane region" description="Helical" evidence="8">
    <location>
        <begin position="196"/>
        <end position="217"/>
    </location>
</feature>
<keyword evidence="3" id="KW-0813">Transport</keyword>
<evidence type="ECO:0000256" key="5">
    <source>
        <dbReference type="ARBA" id="ARBA00022989"/>
    </source>
</evidence>
<dbReference type="GO" id="GO:0005886">
    <property type="term" value="C:plasma membrane"/>
    <property type="evidence" value="ECO:0007669"/>
    <property type="project" value="UniProtKB-ARBA"/>
</dbReference>
<feature type="transmembrane region" description="Helical" evidence="8">
    <location>
        <begin position="342"/>
        <end position="363"/>
    </location>
</feature>
<evidence type="ECO:0000256" key="8">
    <source>
        <dbReference type="SAM" id="Phobius"/>
    </source>
</evidence>
<dbReference type="Pfam" id="PF00854">
    <property type="entry name" value="PTR2"/>
    <property type="match status" value="1"/>
</dbReference>
<comment type="similarity">
    <text evidence="2">Belongs to the major facilitator superfamily. Proton-dependent oligopeptide transporter (POT/PTR) (TC 2.A.17) family.</text>
</comment>
<evidence type="ECO:0000313" key="9">
    <source>
        <dbReference type="EMBL" id="KAK3303954.1"/>
    </source>
</evidence>
<feature type="transmembrane region" description="Helical" evidence="8">
    <location>
        <begin position="229"/>
        <end position="252"/>
    </location>
</feature>
<dbReference type="Gene3D" id="1.20.1250.20">
    <property type="entry name" value="MFS general substrate transporter like domains"/>
    <property type="match status" value="1"/>
</dbReference>
<feature type="transmembrane region" description="Helical" evidence="8">
    <location>
        <begin position="621"/>
        <end position="642"/>
    </location>
</feature>
<dbReference type="AlphaFoldDB" id="A0AAJ0GPW6"/>
<dbReference type="SUPFAM" id="SSF103473">
    <property type="entry name" value="MFS general substrate transporter"/>
    <property type="match status" value="1"/>
</dbReference>
<dbReference type="PANTHER" id="PTHR11654">
    <property type="entry name" value="OLIGOPEPTIDE TRANSPORTER-RELATED"/>
    <property type="match status" value="1"/>
</dbReference>
<name>A0AAJ0GPW6_9PEZI</name>
<evidence type="ECO:0000256" key="7">
    <source>
        <dbReference type="SAM" id="MobiDB-lite"/>
    </source>
</evidence>
<comment type="caution">
    <text evidence="9">The sequence shown here is derived from an EMBL/GenBank/DDBJ whole genome shotgun (WGS) entry which is preliminary data.</text>
</comment>
<evidence type="ECO:0000256" key="4">
    <source>
        <dbReference type="ARBA" id="ARBA00022692"/>
    </source>
</evidence>
<dbReference type="Proteomes" id="UP001273166">
    <property type="component" value="Unassembled WGS sequence"/>
</dbReference>
<dbReference type="EMBL" id="JAUDZG010000005">
    <property type="protein sequence ID" value="KAK3303954.1"/>
    <property type="molecule type" value="Genomic_DNA"/>
</dbReference>
<evidence type="ECO:0000313" key="10">
    <source>
        <dbReference type="Proteomes" id="UP001273166"/>
    </source>
</evidence>